<proteinExistence type="predicted"/>
<comment type="caution">
    <text evidence="2">The sequence shown here is derived from an EMBL/GenBank/DDBJ whole genome shotgun (WGS) entry which is preliminary data.</text>
</comment>
<sequence length="371" mass="42440">MPKAIGTLDFVNAPKARTKNPLYVSQKTARTLVSSPPTAKPTSRPTEQSSRLSDQPAADDHGRDLGSRATNPKKSSATHSRPARGGRRYYSHCSPHSNSMLTSRRDLKSITPLAAYFNALRLGNNKQAPTPQRSLYNSPEAFASVHRPMCPNLTPRQARLMRRFPFWATCPSLMAFLKVRPFPYGSKRQSDRPLHFEDIVATSQRQTTMTPRQEKRLLTNTAFICAVRQLKVGKAINKRRYRRSLPSLNALMREQPRQYGFTAPKPSRPFNEELEDDPFLFYPEWQEPFSPLRNDSERYMEERRRVEGEKAHSLNRRRGSMSVDNIKAWIQWHNGLGMATRTSTTPKSTAEEEDWDVVGSPMDIDYEGFLQ</sequence>
<evidence type="ECO:0000313" key="2">
    <source>
        <dbReference type="EMBL" id="KAK3057868.1"/>
    </source>
</evidence>
<feature type="compositionally biased region" description="Polar residues" evidence="1">
    <location>
        <begin position="23"/>
        <end position="53"/>
    </location>
</feature>
<dbReference type="AlphaFoldDB" id="A0AAJ0GHU5"/>
<dbReference type="Proteomes" id="UP001271007">
    <property type="component" value="Unassembled WGS sequence"/>
</dbReference>
<dbReference type="EMBL" id="JAWDJX010000002">
    <property type="protein sequence ID" value="KAK3057868.1"/>
    <property type="molecule type" value="Genomic_DNA"/>
</dbReference>
<feature type="compositionally biased region" description="Basic residues" evidence="1">
    <location>
        <begin position="81"/>
        <end position="90"/>
    </location>
</feature>
<protein>
    <submittedName>
        <fullName evidence="2">Uncharacterized protein</fullName>
    </submittedName>
</protein>
<keyword evidence="3" id="KW-1185">Reference proteome</keyword>
<gene>
    <name evidence="2" type="ORF">LTR09_000943</name>
</gene>
<accession>A0AAJ0GHU5</accession>
<reference evidence="2" key="1">
    <citation type="submission" date="2023-04" db="EMBL/GenBank/DDBJ databases">
        <title>Black Yeasts Isolated from many extreme environments.</title>
        <authorList>
            <person name="Coleine C."/>
            <person name="Stajich J.E."/>
            <person name="Selbmann L."/>
        </authorList>
    </citation>
    <scope>NUCLEOTIDE SEQUENCE</scope>
    <source>
        <strain evidence="2">CCFEE 5312</strain>
    </source>
</reference>
<evidence type="ECO:0000313" key="3">
    <source>
        <dbReference type="Proteomes" id="UP001271007"/>
    </source>
</evidence>
<name>A0AAJ0GHU5_9PEZI</name>
<feature type="region of interest" description="Disordered" evidence="1">
    <location>
        <begin position="13"/>
        <end position="104"/>
    </location>
</feature>
<evidence type="ECO:0000256" key="1">
    <source>
        <dbReference type="SAM" id="MobiDB-lite"/>
    </source>
</evidence>
<organism evidence="2 3">
    <name type="scientific">Extremus antarcticus</name>
    <dbReference type="NCBI Taxonomy" id="702011"/>
    <lineage>
        <taxon>Eukaryota</taxon>
        <taxon>Fungi</taxon>
        <taxon>Dikarya</taxon>
        <taxon>Ascomycota</taxon>
        <taxon>Pezizomycotina</taxon>
        <taxon>Dothideomycetes</taxon>
        <taxon>Dothideomycetidae</taxon>
        <taxon>Mycosphaerellales</taxon>
        <taxon>Extremaceae</taxon>
        <taxon>Extremus</taxon>
    </lineage>
</organism>
<feature type="compositionally biased region" description="Polar residues" evidence="1">
    <location>
        <begin position="68"/>
        <end position="79"/>
    </location>
</feature>